<dbReference type="EMBL" id="JAATIQ010000247">
    <property type="protein sequence ID" value="KAF4367265.1"/>
    <property type="molecule type" value="Genomic_DNA"/>
</dbReference>
<comment type="caution">
    <text evidence="8">The sequence shown here is derived from an EMBL/GenBank/DDBJ whole genome shotgun (WGS) entry which is preliminary data.</text>
</comment>
<sequence>MDELLSNESSNRSTTCNEEGEEDEELCPISGKNPFFSLFMSKSNLNPNYRLVLPAKIHPVLPSLIIPAVLTYKRNKWTMLFNGTSQLLKRFDNSWKNFAEDNKLEINDACVFELIENSSTNLVFKVQILRGDLPTELLPKIIETKMVGTVESPIVIE</sequence>
<evidence type="ECO:0000313" key="8">
    <source>
        <dbReference type="EMBL" id="KAF4347304.1"/>
    </source>
</evidence>
<accession>A0A803R7G5</accession>
<dbReference type="GO" id="GO:0003677">
    <property type="term" value="F:DNA binding"/>
    <property type="evidence" value="ECO:0007669"/>
    <property type="project" value="UniProtKB-KW"/>
</dbReference>
<evidence type="ECO:0000256" key="6">
    <source>
        <dbReference type="SAM" id="MobiDB-lite"/>
    </source>
</evidence>
<gene>
    <name evidence="9" type="ORF">G4B88_026772</name>
    <name evidence="8" type="ORF">G4B88_030242</name>
</gene>
<keyword evidence="2" id="KW-0805">Transcription regulation</keyword>
<keyword evidence="5" id="KW-0539">Nucleus</keyword>
<accession>A0A7J6DMG1</accession>
<dbReference type="PANTHER" id="PTHR31391:SF64">
    <property type="entry name" value="B3 DOMAIN-CONTAINING PROTEIN OS06G0112300"/>
    <property type="match status" value="1"/>
</dbReference>
<feature type="region of interest" description="Disordered" evidence="6">
    <location>
        <begin position="1"/>
        <end position="25"/>
    </location>
</feature>
<dbReference type="Pfam" id="PF02362">
    <property type="entry name" value="B3"/>
    <property type="match status" value="1"/>
</dbReference>
<dbReference type="Gene3D" id="2.40.330.10">
    <property type="entry name" value="DNA-binding pseudobarrel domain"/>
    <property type="match status" value="1"/>
</dbReference>
<evidence type="ECO:0000256" key="2">
    <source>
        <dbReference type="ARBA" id="ARBA00023015"/>
    </source>
</evidence>
<reference evidence="8 10" key="1">
    <citation type="journal article" date="2020" name="bioRxiv">
        <title>Sequence and annotation of 42 cannabis genomes reveals extensive copy number variation in cannabinoid synthesis and pathogen resistance genes.</title>
        <authorList>
            <person name="Mckernan K.J."/>
            <person name="Helbert Y."/>
            <person name="Kane L.T."/>
            <person name="Ebling H."/>
            <person name="Zhang L."/>
            <person name="Liu B."/>
            <person name="Eaton Z."/>
            <person name="Mclaughlin S."/>
            <person name="Kingan S."/>
            <person name="Baybayan P."/>
            <person name="Concepcion G."/>
            <person name="Jordan M."/>
            <person name="Riva A."/>
            <person name="Barbazuk W."/>
            <person name="Harkins T."/>
        </authorList>
    </citation>
    <scope>NUCLEOTIDE SEQUENCE [LARGE SCALE GENOMIC DNA]</scope>
    <source>
        <strain evidence="10">cv. Jamaican Lion 4</strain>
        <strain evidence="8">Father</strain>
        <tissue evidence="8">Leaf</tissue>
    </source>
</reference>
<dbReference type="PANTHER" id="PTHR31391">
    <property type="entry name" value="B3 DOMAIN-CONTAINING PROTEIN OS11G0197600-RELATED"/>
    <property type="match status" value="1"/>
</dbReference>
<keyword evidence="4" id="KW-0804">Transcription</keyword>
<organism evidence="8 10">
    <name type="scientific">Cannabis sativa</name>
    <name type="common">Hemp</name>
    <name type="synonym">Marijuana</name>
    <dbReference type="NCBI Taxonomy" id="3483"/>
    <lineage>
        <taxon>Eukaryota</taxon>
        <taxon>Viridiplantae</taxon>
        <taxon>Streptophyta</taxon>
        <taxon>Embryophyta</taxon>
        <taxon>Tracheophyta</taxon>
        <taxon>Spermatophyta</taxon>
        <taxon>Magnoliopsida</taxon>
        <taxon>eudicotyledons</taxon>
        <taxon>Gunneridae</taxon>
        <taxon>Pentapetalae</taxon>
        <taxon>rosids</taxon>
        <taxon>fabids</taxon>
        <taxon>Rosales</taxon>
        <taxon>Cannabaceae</taxon>
        <taxon>Cannabis</taxon>
    </lineage>
</organism>
<evidence type="ECO:0000256" key="5">
    <source>
        <dbReference type="ARBA" id="ARBA00023242"/>
    </source>
</evidence>
<dbReference type="SMART" id="SM01019">
    <property type="entry name" value="B3"/>
    <property type="match status" value="1"/>
</dbReference>
<dbReference type="SUPFAM" id="SSF101936">
    <property type="entry name" value="DNA-binding pseudobarrel domain"/>
    <property type="match status" value="1"/>
</dbReference>
<dbReference type="InterPro" id="IPR044837">
    <property type="entry name" value="REM16-like"/>
</dbReference>
<feature type="compositionally biased region" description="Polar residues" evidence="6">
    <location>
        <begin position="1"/>
        <end position="17"/>
    </location>
</feature>
<keyword evidence="10" id="KW-1185">Reference proteome</keyword>
<dbReference type="GO" id="GO:0005634">
    <property type="term" value="C:nucleus"/>
    <property type="evidence" value="ECO:0007669"/>
    <property type="project" value="UniProtKB-SubCell"/>
</dbReference>
<evidence type="ECO:0000256" key="3">
    <source>
        <dbReference type="ARBA" id="ARBA00023125"/>
    </source>
</evidence>
<dbReference type="InterPro" id="IPR015300">
    <property type="entry name" value="DNA-bd_pseudobarrel_sf"/>
</dbReference>
<proteinExistence type="predicted"/>
<protein>
    <recommendedName>
        <fullName evidence="7">TF-B3 domain-containing protein</fullName>
    </recommendedName>
</protein>
<evidence type="ECO:0000256" key="1">
    <source>
        <dbReference type="ARBA" id="ARBA00004123"/>
    </source>
</evidence>
<dbReference type="CDD" id="cd10017">
    <property type="entry name" value="B3_DNA"/>
    <property type="match status" value="1"/>
</dbReference>
<dbReference type="InterPro" id="IPR003340">
    <property type="entry name" value="B3_DNA-bd"/>
</dbReference>
<dbReference type="AlphaFoldDB" id="A0A7J6DMG1"/>
<evidence type="ECO:0000259" key="7">
    <source>
        <dbReference type="PROSITE" id="PS50863"/>
    </source>
</evidence>
<comment type="subcellular location">
    <subcellularLocation>
        <location evidence="1">Nucleus</location>
    </subcellularLocation>
</comment>
<dbReference type="OMA" id="HEDYSTP"/>
<evidence type="ECO:0000313" key="9">
    <source>
        <dbReference type="EMBL" id="KAF4367265.1"/>
    </source>
</evidence>
<keyword evidence="3" id="KW-0238">DNA-binding</keyword>
<evidence type="ECO:0000313" key="10">
    <source>
        <dbReference type="Proteomes" id="UP000583929"/>
    </source>
</evidence>
<feature type="domain" description="TF-B3" evidence="7">
    <location>
        <begin position="36"/>
        <end position="132"/>
    </location>
</feature>
<evidence type="ECO:0000256" key="4">
    <source>
        <dbReference type="ARBA" id="ARBA00023163"/>
    </source>
</evidence>
<name>A0A7J6DMG1_CANSA</name>
<dbReference type="PROSITE" id="PS50863">
    <property type="entry name" value="B3"/>
    <property type="match status" value="1"/>
</dbReference>
<dbReference type="EMBL" id="JAATIQ010000820">
    <property type="protein sequence ID" value="KAF4347304.1"/>
    <property type="molecule type" value="Genomic_DNA"/>
</dbReference>
<dbReference type="Proteomes" id="UP000583929">
    <property type="component" value="Unassembled WGS sequence"/>
</dbReference>